<proteinExistence type="inferred from homology"/>
<protein>
    <recommendedName>
        <fullName evidence="4">N-acetyl-L-citrulline deacetylase</fullName>
        <shortName evidence="4">ACDase</shortName>
        <shortName evidence="4">Acetylcitrulline deacetylase</shortName>
        <ecNumber evidence="4">3.5.1.-</ecNumber>
    </recommendedName>
</protein>
<dbReference type="InterPro" id="IPR002933">
    <property type="entry name" value="Peptidase_M20"/>
</dbReference>
<feature type="active site" description="Proton donor/acceptor" evidence="4">
    <location>
        <position position="166"/>
    </location>
</feature>
<sequence>MPPSALSGTFPRRRGKGQRGVRKTDYPLADAIKTRSMTTLLDNTLPHLQKLVSFDTRNPPRAIAAEGGIFDYLRAQLPGFQVEVIDHGAGAVSLYAVRGAPKYLFNVHLDTVPDSPHWSADPHVMRRTDDRVIGLGVCDIKGAAAALVAAANAGQGDAAFLFSSDEEANDPRCIAAFLARGVPYEAVLVAEPTMSEAVLAHRGISSVLMRFAGRAGHASGKQDPSASALHQAMRWGGRALEHVESLAHARFGGLTGLRFNIGRVEGGIKANMIAPAAELRFGFRPLPSMDVDGLLATFAGFADPAAAQFEETFRGPSLPSGDIARAEERRLAARDVADALDLPIGNAVDFWTEASLFSAGGYTALVYGPGDIAQAHTADEFVMLAQLQRYAESVHRIINGCN</sequence>
<dbReference type="GO" id="GO:0006526">
    <property type="term" value="P:L-arginine biosynthetic process"/>
    <property type="evidence" value="ECO:0007669"/>
    <property type="project" value="UniProtKB-UniRule"/>
</dbReference>
<feature type="compositionally biased region" description="Basic residues" evidence="5">
    <location>
        <begin position="11"/>
        <end position="21"/>
    </location>
</feature>
<gene>
    <name evidence="4" type="primary">argE'</name>
    <name evidence="7" type="ORF">CPBF424_20170</name>
</gene>
<evidence type="ECO:0000256" key="5">
    <source>
        <dbReference type="SAM" id="MobiDB-lite"/>
    </source>
</evidence>
<comment type="cofactor">
    <cofactor evidence="4">
        <name>Co(2+)</name>
        <dbReference type="ChEBI" id="CHEBI:48828"/>
    </cofactor>
    <text evidence="4">Binds 1 Co(2+) ion per subunit.</text>
</comment>
<comment type="function">
    <text evidence="4">Catalyzes the deacetylation of N-acetyl-L-citrulline to produce L-citrulline. This is a step in an alternative arginine biosynthesis pathway.</text>
</comment>
<dbReference type="InterPro" id="IPR043697">
    <property type="entry name" value="ACDase_ArgE'-like"/>
</dbReference>
<feature type="region of interest" description="Disordered" evidence="5">
    <location>
        <begin position="1"/>
        <end position="23"/>
    </location>
</feature>
<keyword evidence="1 4" id="KW-0479">Metal-binding</keyword>
<accession>A0AA46HAJ3</accession>
<keyword evidence="8" id="KW-1185">Reference proteome</keyword>
<dbReference type="Pfam" id="PF07687">
    <property type="entry name" value="M20_dimer"/>
    <property type="match status" value="1"/>
</dbReference>
<comment type="catalytic activity">
    <reaction evidence="4">
        <text>N(2)-acetyl-L-citrulline + H2O = L-citrulline + acetate</text>
        <dbReference type="Rhea" id="RHEA:61092"/>
        <dbReference type="ChEBI" id="CHEBI:15377"/>
        <dbReference type="ChEBI" id="CHEBI:30089"/>
        <dbReference type="ChEBI" id="CHEBI:57743"/>
        <dbReference type="ChEBI" id="CHEBI:58765"/>
    </reaction>
</comment>
<dbReference type="SUPFAM" id="SSF55031">
    <property type="entry name" value="Bacterial exopeptidase dimerisation domain"/>
    <property type="match status" value="1"/>
</dbReference>
<dbReference type="InterPro" id="IPR050072">
    <property type="entry name" value="Peptidase_M20A"/>
</dbReference>
<dbReference type="Gene3D" id="3.40.630.10">
    <property type="entry name" value="Zn peptidases"/>
    <property type="match status" value="1"/>
</dbReference>
<dbReference type="InterPro" id="IPR036264">
    <property type="entry name" value="Bact_exopeptidase_dim_dom"/>
</dbReference>
<dbReference type="Pfam" id="PF01546">
    <property type="entry name" value="Peptidase_M20"/>
    <property type="match status" value="1"/>
</dbReference>
<comment type="similarity">
    <text evidence="4">Belongs to the peptidase M20A family. N-acetylcitrulline deacetylase subfamily.</text>
</comment>
<evidence type="ECO:0000259" key="6">
    <source>
        <dbReference type="Pfam" id="PF07687"/>
    </source>
</evidence>
<dbReference type="PANTHER" id="PTHR43808:SF31">
    <property type="entry name" value="N-ACETYL-L-CITRULLINE DEACETYLASE"/>
    <property type="match status" value="1"/>
</dbReference>
<dbReference type="NCBIfam" id="NF006439">
    <property type="entry name" value="PRK08737.1"/>
    <property type="match status" value="1"/>
</dbReference>
<dbReference type="InterPro" id="IPR011650">
    <property type="entry name" value="Peptidase_M20_dimer"/>
</dbReference>
<evidence type="ECO:0000313" key="7">
    <source>
        <dbReference type="EMBL" id="SUZ28211.1"/>
    </source>
</evidence>
<dbReference type="SUPFAM" id="SSF53187">
    <property type="entry name" value="Zn-dependent exopeptidases"/>
    <property type="match status" value="1"/>
</dbReference>
<evidence type="ECO:0000256" key="2">
    <source>
        <dbReference type="ARBA" id="ARBA00022801"/>
    </source>
</evidence>
<reference evidence="7 8" key="1">
    <citation type="submission" date="2018-06" db="EMBL/GenBank/DDBJ databases">
        <authorList>
            <person name="Pothier F. J."/>
        </authorList>
    </citation>
    <scope>NUCLEOTIDE SEQUENCE [LARGE SCALE GENOMIC DNA]</scope>
    <source>
        <strain evidence="7 8">CPBF 424</strain>
    </source>
</reference>
<feature type="domain" description="Peptidase M20 dimerisation" evidence="6">
    <location>
        <begin position="200"/>
        <end position="307"/>
    </location>
</feature>
<dbReference type="PANTHER" id="PTHR43808">
    <property type="entry name" value="ACETYLORNITHINE DEACETYLASE"/>
    <property type="match status" value="1"/>
</dbReference>
<evidence type="ECO:0000256" key="4">
    <source>
        <dbReference type="HAMAP-Rule" id="MF_02236"/>
    </source>
</evidence>
<dbReference type="EMBL" id="UIHB01000002">
    <property type="protein sequence ID" value="SUZ28211.1"/>
    <property type="molecule type" value="Genomic_DNA"/>
</dbReference>
<keyword evidence="3 4" id="KW-0170">Cobalt</keyword>
<dbReference type="AlphaFoldDB" id="A0AA46HAJ3"/>
<dbReference type="EC" id="3.5.1.-" evidence="4"/>
<evidence type="ECO:0000256" key="3">
    <source>
        <dbReference type="ARBA" id="ARBA00023285"/>
    </source>
</evidence>
<evidence type="ECO:0000313" key="8">
    <source>
        <dbReference type="Proteomes" id="UP000254168"/>
    </source>
</evidence>
<keyword evidence="4" id="KW-0028">Amino-acid biosynthesis</keyword>
<dbReference type="Proteomes" id="UP000254168">
    <property type="component" value="Unassembled WGS sequence"/>
</dbReference>
<comment type="pathway">
    <text evidence="4">Amino-acid biosynthesis; L-arginine biosynthesis.</text>
</comment>
<keyword evidence="2 4" id="KW-0378">Hydrolase</keyword>
<organism evidence="7 8">
    <name type="scientific">Xanthomonas euroxanthea</name>
    <dbReference type="NCBI Taxonomy" id="2259622"/>
    <lineage>
        <taxon>Bacteria</taxon>
        <taxon>Pseudomonadati</taxon>
        <taxon>Pseudomonadota</taxon>
        <taxon>Gammaproteobacteria</taxon>
        <taxon>Lysobacterales</taxon>
        <taxon>Lysobacteraceae</taxon>
        <taxon>Xanthomonas</taxon>
    </lineage>
</organism>
<comment type="caution">
    <text evidence="7">The sequence shown here is derived from an EMBL/GenBank/DDBJ whole genome shotgun (WGS) entry which is preliminary data.</text>
</comment>
<name>A0AA46HAJ3_9XANT</name>
<evidence type="ECO:0000256" key="1">
    <source>
        <dbReference type="ARBA" id="ARBA00022723"/>
    </source>
</evidence>
<dbReference type="GO" id="GO:0050897">
    <property type="term" value="F:cobalt ion binding"/>
    <property type="evidence" value="ECO:0007669"/>
    <property type="project" value="UniProtKB-UniRule"/>
</dbReference>
<feature type="binding site" evidence="4">
    <location>
        <position position="108"/>
    </location>
    <ligand>
        <name>Co(2+)</name>
        <dbReference type="ChEBI" id="CHEBI:48828"/>
    </ligand>
</feature>
<keyword evidence="4" id="KW-0055">Arginine biosynthesis</keyword>
<dbReference type="HAMAP" id="MF_02236">
    <property type="entry name" value="ACDase"/>
    <property type="match status" value="1"/>
</dbReference>
<dbReference type="GO" id="GO:0008777">
    <property type="term" value="F:acetylornithine deacetylase activity"/>
    <property type="evidence" value="ECO:0007669"/>
    <property type="project" value="TreeGrafter"/>
</dbReference>
<feature type="binding site" evidence="4">
    <location>
        <position position="191"/>
    </location>
    <ligand>
        <name>Co(2+)</name>
        <dbReference type="ChEBI" id="CHEBI:48828"/>
    </ligand>
</feature>
<dbReference type="Gene3D" id="3.30.70.360">
    <property type="match status" value="1"/>
</dbReference>
<feature type="binding site" evidence="4">
    <location>
        <position position="139"/>
    </location>
    <ligand>
        <name>Co(2+)</name>
        <dbReference type="ChEBI" id="CHEBI:48828"/>
    </ligand>
</feature>